<evidence type="ECO:0000313" key="1">
    <source>
        <dbReference type="EMBL" id="MBZ5738828.1"/>
    </source>
</evidence>
<dbReference type="Proteomes" id="UP000780875">
    <property type="component" value="Unassembled WGS sequence"/>
</dbReference>
<proteinExistence type="predicted"/>
<keyword evidence="2" id="KW-1185">Reference proteome</keyword>
<sequence>MVDDVSFDEFYLASRRDLLRQLTAMTGEPEMAQEPTSFTVGQVSDDAADSMNASHDRGPEDAWHDLSHLIGVLRASSLHASS</sequence>
<reference evidence="1 2" key="1">
    <citation type="submission" date="2021-09" db="EMBL/GenBank/DDBJ databases">
        <title>Whole genome sequence of Nocardioides sp. GBK3QG-3.</title>
        <authorList>
            <person name="Tuo L."/>
        </authorList>
    </citation>
    <scope>NUCLEOTIDE SEQUENCE [LARGE SCALE GENOMIC DNA]</scope>
    <source>
        <strain evidence="1 2">GBK3QG-3</strain>
    </source>
</reference>
<evidence type="ECO:0008006" key="3">
    <source>
        <dbReference type="Google" id="ProtNLM"/>
    </source>
</evidence>
<dbReference type="EMBL" id="JAIQZJ010000006">
    <property type="protein sequence ID" value="MBZ5738828.1"/>
    <property type="molecule type" value="Genomic_DNA"/>
</dbReference>
<protein>
    <recommendedName>
        <fullName evidence="3">DUF2017 family protein</fullName>
    </recommendedName>
</protein>
<accession>A0ABS7UCU7</accession>
<dbReference type="RefSeq" id="WP_224123199.1">
    <property type="nucleotide sequence ID" value="NZ_JAIQZJ010000006.1"/>
</dbReference>
<comment type="caution">
    <text evidence="1">The sequence shown here is derived from an EMBL/GenBank/DDBJ whole genome shotgun (WGS) entry which is preliminary data.</text>
</comment>
<name>A0ABS7UCU7_9ACTN</name>
<evidence type="ECO:0000313" key="2">
    <source>
        <dbReference type="Proteomes" id="UP000780875"/>
    </source>
</evidence>
<gene>
    <name evidence="1" type="ORF">K8U61_11695</name>
</gene>
<organism evidence="1 2">
    <name type="scientific">Nocardioides mangrovi</name>
    <dbReference type="NCBI Taxonomy" id="2874580"/>
    <lineage>
        <taxon>Bacteria</taxon>
        <taxon>Bacillati</taxon>
        <taxon>Actinomycetota</taxon>
        <taxon>Actinomycetes</taxon>
        <taxon>Propionibacteriales</taxon>
        <taxon>Nocardioidaceae</taxon>
        <taxon>Nocardioides</taxon>
    </lineage>
</organism>